<dbReference type="AlphaFoldDB" id="A0AAI9AGN6"/>
<protein>
    <recommendedName>
        <fullName evidence="4">phosphoglycolate phosphatase</fullName>
        <ecNumber evidence="4">3.1.3.18</ecNumber>
    </recommendedName>
</protein>
<dbReference type="GO" id="GO:0006281">
    <property type="term" value="P:DNA repair"/>
    <property type="evidence" value="ECO:0007669"/>
    <property type="project" value="TreeGrafter"/>
</dbReference>
<evidence type="ECO:0000313" key="5">
    <source>
        <dbReference type="EMBL" id="EDM23275.1"/>
    </source>
</evidence>
<dbReference type="SFLD" id="SFLDG01135">
    <property type="entry name" value="C1.5.6:_HAD__Beta-PGM__Phospha"/>
    <property type="match status" value="1"/>
</dbReference>
<evidence type="ECO:0000256" key="4">
    <source>
        <dbReference type="ARBA" id="ARBA00013078"/>
    </source>
</evidence>
<dbReference type="PANTHER" id="PTHR43434:SF1">
    <property type="entry name" value="PHOSPHOGLYCOLATE PHOSPHATASE"/>
    <property type="match status" value="1"/>
</dbReference>
<dbReference type="SFLD" id="SFLDS00003">
    <property type="entry name" value="Haloacid_Dehalogenase"/>
    <property type="match status" value="1"/>
</dbReference>
<comment type="catalytic activity">
    <reaction evidence="1">
        <text>2-phosphoglycolate + H2O = glycolate + phosphate</text>
        <dbReference type="Rhea" id="RHEA:14369"/>
        <dbReference type="ChEBI" id="CHEBI:15377"/>
        <dbReference type="ChEBI" id="CHEBI:29805"/>
        <dbReference type="ChEBI" id="CHEBI:43474"/>
        <dbReference type="ChEBI" id="CHEBI:58033"/>
        <dbReference type="EC" id="3.1.3.18"/>
    </reaction>
</comment>
<name>A0AAI9AGN6_9BACT</name>
<evidence type="ECO:0000256" key="1">
    <source>
        <dbReference type="ARBA" id="ARBA00000830"/>
    </source>
</evidence>
<dbReference type="NCBIfam" id="TIGR01549">
    <property type="entry name" value="HAD-SF-IA-v1"/>
    <property type="match status" value="1"/>
</dbReference>
<dbReference type="Gene3D" id="1.10.150.240">
    <property type="entry name" value="Putative phosphatase, domain 2"/>
    <property type="match status" value="1"/>
</dbReference>
<dbReference type="InterPro" id="IPR006439">
    <property type="entry name" value="HAD-SF_hydro_IA"/>
</dbReference>
<reference evidence="5 6" key="1">
    <citation type="journal article" date="2011" name="Stand. Genomic Sci.">
        <title>Draft genome sequence of Caminibacter mediatlanticus strain TB-2, an epsilonproteobacterium isolated from a deep-sea hydrothermal vent.</title>
        <authorList>
            <person name="Giovannelli D."/>
            <person name="Ferriera S."/>
            <person name="Johnson J."/>
            <person name="Kravitz S."/>
            <person name="Perez-Rodriguez I."/>
            <person name="Ricci J."/>
            <person name="O'Brien C."/>
            <person name="Voordeckers J.W."/>
            <person name="Bini E."/>
            <person name="Vetriani C."/>
        </authorList>
    </citation>
    <scope>NUCLEOTIDE SEQUENCE [LARGE SCALE GENOMIC DNA]</scope>
    <source>
        <strain evidence="5 6">TB-2</strain>
    </source>
</reference>
<organism evidence="5 6">
    <name type="scientific">Caminibacter mediatlanticus TB-2</name>
    <dbReference type="NCBI Taxonomy" id="391592"/>
    <lineage>
        <taxon>Bacteria</taxon>
        <taxon>Pseudomonadati</taxon>
        <taxon>Campylobacterota</taxon>
        <taxon>Epsilonproteobacteria</taxon>
        <taxon>Nautiliales</taxon>
        <taxon>Nautiliaceae</taxon>
        <taxon>Caminibacter</taxon>
    </lineage>
</organism>
<gene>
    <name evidence="5" type="ORF">CMTB2_06241</name>
</gene>
<dbReference type="GO" id="GO:0008967">
    <property type="term" value="F:phosphoglycolate phosphatase activity"/>
    <property type="evidence" value="ECO:0007669"/>
    <property type="project" value="UniProtKB-EC"/>
</dbReference>
<evidence type="ECO:0000313" key="6">
    <source>
        <dbReference type="Proteomes" id="UP000003288"/>
    </source>
</evidence>
<dbReference type="SFLD" id="SFLDG01129">
    <property type="entry name" value="C1.5:_HAD__Beta-PGM__Phosphata"/>
    <property type="match status" value="1"/>
</dbReference>
<dbReference type="InterPro" id="IPR036412">
    <property type="entry name" value="HAD-like_sf"/>
</dbReference>
<dbReference type="InterPro" id="IPR041492">
    <property type="entry name" value="HAD_2"/>
</dbReference>
<dbReference type="InterPro" id="IPR023198">
    <property type="entry name" value="PGP-like_dom2"/>
</dbReference>
<dbReference type="PANTHER" id="PTHR43434">
    <property type="entry name" value="PHOSPHOGLYCOLATE PHOSPHATASE"/>
    <property type="match status" value="1"/>
</dbReference>
<dbReference type="EC" id="3.1.3.18" evidence="4"/>
<sequence length="219" mass="25266">MRVILFDLDGTLIDSTAAILDGFKFTFEKFDNKYPGDNEVKKLIGLPLDIMFKKLGIESNIEEYVNTYKNRYRIISKEKTKLLPHSIEAIKEAKKFARLGVVTTKTALYSKELLKHFGLMDYFEVLIGREDVENPKPHPEPILKAIHLMNANKEATWMIGDTCLDMVSAKEAEIKYIGVKFEYENDENFKKCAEIIKENVLDAVLYIKQLEFFPKISAK</sequence>
<comment type="pathway">
    <text evidence="2">Organic acid metabolism; glycolate biosynthesis; glycolate from 2-phosphoglycolate: step 1/1.</text>
</comment>
<comment type="caution">
    <text evidence="5">The sequence shown here is derived from an EMBL/GenBank/DDBJ whole genome shotgun (WGS) entry which is preliminary data.</text>
</comment>
<evidence type="ECO:0000256" key="3">
    <source>
        <dbReference type="ARBA" id="ARBA00006171"/>
    </source>
</evidence>
<dbReference type="InterPro" id="IPR023214">
    <property type="entry name" value="HAD_sf"/>
</dbReference>
<dbReference type="SUPFAM" id="SSF56784">
    <property type="entry name" value="HAD-like"/>
    <property type="match status" value="1"/>
</dbReference>
<dbReference type="Gene3D" id="3.40.50.1000">
    <property type="entry name" value="HAD superfamily/HAD-like"/>
    <property type="match status" value="1"/>
</dbReference>
<accession>A0AAI9AGN6</accession>
<evidence type="ECO:0000256" key="2">
    <source>
        <dbReference type="ARBA" id="ARBA00004818"/>
    </source>
</evidence>
<dbReference type="EMBL" id="ABCJ01000007">
    <property type="protein sequence ID" value="EDM23275.1"/>
    <property type="molecule type" value="Genomic_DNA"/>
</dbReference>
<dbReference type="Proteomes" id="UP000003288">
    <property type="component" value="Unassembled WGS sequence"/>
</dbReference>
<dbReference type="InterPro" id="IPR050155">
    <property type="entry name" value="HAD-like_hydrolase_sf"/>
</dbReference>
<dbReference type="RefSeq" id="WP_007475063.1">
    <property type="nucleotide sequence ID" value="NZ_ABCJ01000007.1"/>
</dbReference>
<comment type="similarity">
    <text evidence="3">Belongs to the HAD-like hydrolase superfamily. CbbY/CbbZ/Gph/YieH family.</text>
</comment>
<keyword evidence="5" id="KW-0378">Hydrolase</keyword>
<dbReference type="Pfam" id="PF13419">
    <property type="entry name" value="HAD_2"/>
    <property type="match status" value="1"/>
</dbReference>
<proteinExistence type="inferred from homology"/>